<name>A0A482WG38_LAOST</name>
<reference evidence="1 2" key="1">
    <citation type="journal article" date="2017" name="Gigascience">
        <title>Genome sequence of the small brown planthopper, Laodelphax striatellus.</title>
        <authorList>
            <person name="Zhu J."/>
            <person name="Jiang F."/>
            <person name="Wang X."/>
            <person name="Yang P."/>
            <person name="Bao Y."/>
            <person name="Zhao W."/>
            <person name="Wang W."/>
            <person name="Lu H."/>
            <person name="Wang Q."/>
            <person name="Cui N."/>
            <person name="Li J."/>
            <person name="Chen X."/>
            <person name="Luo L."/>
            <person name="Yu J."/>
            <person name="Kang L."/>
            <person name="Cui F."/>
        </authorList>
    </citation>
    <scope>NUCLEOTIDE SEQUENCE [LARGE SCALE GENOMIC DNA]</scope>
    <source>
        <strain evidence="1">Lst14</strain>
    </source>
</reference>
<keyword evidence="2" id="KW-1185">Reference proteome</keyword>
<evidence type="ECO:0000313" key="2">
    <source>
        <dbReference type="Proteomes" id="UP000291343"/>
    </source>
</evidence>
<comment type="caution">
    <text evidence="1">The sequence shown here is derived from an EMBL/GenBank/DDBJ whole genome shotgun (WGS) entry which is preliminary data.</text>
</comment>
<dbReference type="Proteomes" id="UP000291343">
    <property type="component" value="Unassembled WGS sequence"/>
</dbReference>
<gene>
    <name evidence="1" type="ORF">LSTR_LSTR015796</name>
</gene>
<proteinExistence type="predicted"/>
<sequence length="98" mass="11119">MLIWSRRISSSTAQADKSLNKQATGHNFIDTHTNSTNNFLRAKPRLQVVFEVHPPTHTDSTTCGAPGRYLGESRNFSTNSTEPAFWLRKHKLIKSKHN</sequence>
<accession>A0A482WG38</accession>
<dbReference type="AlphaFoldDB" id="A0A482WG38"/>
<dbReference type="EMBL" id="QKKF02037125">
    <property type="protein sequence ID" value="RZF32463.1"/>
    <property type="molecule type" value="Genomic_DNA"/>
</dbReference>
<organism evidence="1 2">
    <name type="scientific">Laodelphax striatellus</name>
    <name type="common">Small brown planthopper</name>
    <name type="synonym">Delphax striatella</name>
    <dbReference type="NCBI Taxonomy" id="195883"/>
    <lineage>
        <taxon>Eukaryota</taxon>
        <taxon>Metazoa</taxon>
        <taxon>Ecdysozoa</taxon>
        <taxon>Arthropoda</taxon>
        <taxon>Hexapoda</taxon>
        <taxon>Insecta</taxon>
        <taxon>Pterygota</taxon>
        <taxon>Neoptera</taxon>
        <taxon>Paraneoptera</taxon>
        <taxon>Hemiptera</taxon>
        <taxon>Auchenorrhyncha</taxon>
        <taxon>Fulgoroidea</taxon>
        <taxon>Delphacidae</taxon>
        <taxon>Criomorphinae</taxon>
        <taxon>Laodelphax</taxon>
    </lineage>
</organism>
<dbReference type="InParanoid" id="A0A482WG38"/>
<evidence type="ECO:0000313" key="1">
    <source>
        <dbReference type="EMBL" id="RZF32463.1"/>
    </source>
</evidence>
<protein>
    <submittedName>
        <fullName evidence="1">Uncharacterized protein</fullName>
    </submittedName>
</protein>